<organism evidence="1 2">
    <name type="scientific">Anopheles melas</name>
    <dbReference type="NCBI Taxonomy" id="34690"/>
    <lineage>
        <taxon>Eukaryota</taxon>
        <taxon>Metazoa</taxon>
        <taxon>Ecdysozoa</taxon>
        <taxon>Arthropoda</taxon>
        <taxon>Hexapoda</taxon>
        <taxon>Insecta</taxon>
        <taxon>Pterygota</taxon>
        <taxon>Neoptera</taxon>
        <taxon>Endopterygota</taxon>
        <taxon>Diptera</taxon>
        <taxon>Nematocera</taxon>
        <taxon>Culicoidea</taxon>
        <taxon>Culicidae</taxon>
        <taxon>Anophelinae</taxon>
        <taxon>Anopheles</taxon>
    </lineage>
</organism>
<sequence length="394" mass="42839">MLELAAPPTSSLLPTFPPPPTPPIRPKFLSILYGLRFFWSLPEKSSCFLVERWRSSLSTFSRNAVEELRLPTILAPGSPTVFTLPVDAAGLRCPTAAHTAPAPPRVKPFGCDSCDKPPPNELPCDSMELWLRKLWLALSEQSKGDVASKDVVLAVRLSLRSSYSSGAITATGRGPSSEHMSELARISGLPPTIGAHSTADAEGRAILCTPTQKLLLRANLSERGVKSSSVSPAASVRRIFSVRSPDRSVSPLSVIDERRRLFVTVLEELAPAPETPVAAGGLPLSSVAVPRTGENNERFDFNTRASENNDRSSCLLLLPARSFRDEADEVPPFCGLRNRARLDDSRVAGTCTWEHDLPPAATVMLKEQLVSALMYRSMYFKPNSSIVSVTPDRL</sequence>
<accession>A0A182UFU9</accession>
<evidence type="ECO:0000313" key="2">
    <source>
        <dbReference type="Proteomes" id="UP000075902"/>
    </source>
</evidence>
<protein>
    <submittedName>
        <fullName evidence="1">Uncharacterized protein</fullName>
    </submittedName>
</protein>
<reference evidence="1" key="2">
    <citation type="submission" date="2020-05" db="UniProtKB">
        <authorList>
            <consortium name="EnsemblMetazoa"/>
        </authorList>
    </citation>
    <scope>IDENTIFICATION</scope>
    <source>
        <strain evidence="1">CM1001059</strain>
    </source>
</reference>
<dbReference type="VEuPathDB" id="VectorBase:AMEC019643"/>
<dbReference type="EnsemblMetazoa" id="AMEC019643-RA">
    <property type="protein sequence ID" value="AMEC019643-PA"/>
    <property type="gene ID" value="AMEC019643"/>
</dbReference>
<dbReference type="Proteomes" id="UP000075902">
    <property type="component" value="Unassembled WGS sequence"/>
</dbReference>
<dbReference type="AlphaFoldDB" id="A0A182UFU9"/>
<proteinExistence type="predicted"/>
<reference evidence="2" key="1">
    <citation type="submission" date="2014-01" db="EMBL/GenBank/DDBJ databases">
        <title>The Genome Sequence of Anopheles melas CM1001059_A (V2).</title>
        <authorList>
            <consortium name="The Broad Institute Genomics Platform"/>
            <person name="Neafsey D.E."/>
            <person name="Besansky N."/>
            <person name="Howell P."/>
            <person name="Walton C."/>
            <person name="Young S.K."/>
            <person name="Zeng Q."/>
            <person name="Gargeya S."/>
            <person name="Fitzgerald M."/>
            <person name="Haas B."/>
            <person name="Abouelleil A."/>
            <person name="Allen A.W."/>
            <person name="Alvarado L."/>
            <person name="Arachchi H.M."/>
            <person name="Berlin A.M."/>
            <person name="Chapman S.B."/>
            <person name="Gainer-Dewar J."/>
            <person name="Goldberg J."/>
            <person name="Griggs A."/>
            <person name="Gujja S."/>
            <person name="Hansen M."/>
            <person name="Howarth C."/>
            <person name="Imamovic A."/>
            <person name="Ireland A."/>
            <person name="Larimer J."/>
            <person name="McCowan C."/>
            <person name="Murphy C."/>
            <person name="Pearson M."/>
            <person name="Poon T.W."/>
            <person name="Priest M."/>
            <person name="Roberts A."/>
            <person name="Saif S."/>
            <person name="Shea T."/>
            <person name="Sisk P."/>
            <person name="Sykes S."/>
            <person name="Wortman J."/>
            <person name="Nusbaum C."/>
            <person name="Birren B."/>
        </authorList>
    </citation>
    <scope>NUCLEOTIDE SEQUENCE [LARGE SCALE GENOMIC DNA]</scope>
    <source>
        <strain evidence="2">CM1001059</strain>
    </source>
</reference>
<keyword evidence="2" id="KW-1185">Reference proteome</keyword>
<evidence type="ECO:0000313" key="1">
    <source>
        <dbReference type="EnsemblMetazoa" id="AMEC019643-PA"/>
    </source>
</evidence>
<name>A0A182UFU9_9DIPT</name>